<dbReference type="RefSeq" id="WP_100733167.1">
    <property type="nucleotide sequence ID" value="NZ_MKXG01000264.1"/>
</dbReference>
<dbReference type="SUPFAM" id="SSF47413">
    <property type="entry name" value="lambda repressor-like DNA-binding domains"/>
    <property type="match status" value="1"/>
</dbReference>
<name>A0A2M9WL13_9LACO</name>
<dbReference type="Pfam" id="PF01381">
    <property type="entry name" value="HTH_3"/>
    <property type="match status" value="1"/>
</dbReference>
<dbReference type="PANTHER" id="PTHR46558">
    <property type="entry name" value="TRACRIPTIONAL REGULATORY PROTEIN-RELATED-RELATED"/>
    <property type="match status" value="1"/>
</dbReference>
<sequence>MNRLKELRKEKGLTLDEIQGETGINRGTYNNYESGKTKPNEKTWRELADYFDVSIAYLKGATPYKALDPFEQGIYSHVIEAMDRAFYDYAFLPETKERILKAIAYSIDNGEINFFN</sequence>
<dbReference type="Proteomes" id="UP000231914">
    <property type="component" value="Unassembled WGS sequence"/>
</dbReference>
<evidence type="ECO:0000256" key="1">
    <source>
        <dbReference type="ARBA" id="ARBA00023125"/>
    </source>
</evidence>
<dbReference type="SMART" id="SM00530">
    <property type="entry name" value="HTH_XRE"/>
    <property type="match status" value="1"/>
</dbReference>
<dbReference type="InterPro" id="IPR001387">
    <property type="entry name" value="Cro/C1-type_HTH"/>
</dbReference>
<accession>A0A2M9WL13</accession>
<comment type="caution">
    <text evidence="3">The sequence shown here is derived from an EMBL/GenBank/DDBJ whole genome shotgun (WGS) entry which is preliminary data.</text>
</comment>
<dbReference type="CDD" id="cd00093">
    <property type="entry name" value="HTH_XRE"/>
    <property type="match status" value="1"/>
</dbReference>
<dbReference type="AlphaFoldDB" id="A0A2M9WL13"/>
<dbReference type="EMBL" id="MKXG01000264">
    <property type="protein sequence ID" value="PJZ14769.1"/>
    <property type="molecule type" value="Genomic_DNA"/>
</dbReference>
<proteinExistence type="predicted"/>
<dbReference type="PANTHER" id="PTHR46558:SF11">
    <property type="entry name" value="HTH-TYPE TRANSCRIPTIONAL REGULATOR XRE"/>
    <property type="match status" value="1"/>
</dbReference>
<gene>
    <name evidence="3" type="ORF">BHU41_12780</name>
</gene>
<dbReference type="Gene3D" id="1.10.260.40">
    <property type="entry name" value="lambda repressor-like DNA-binding domains"/>
    <property type="match status" value="1"/>
</dbReference>
<dbReference type="GO" id="GO:0003677">
    <property type="term" value="F:DNA binding"/>
    <property type="evidence" value="ECO:0007669"/>
    <property type="project" value="UniProtKB-KW"/>
</dbReference>
<protein>
    <recommendedName>
        <fullName evidence="2">HTH cro/C1-type domain-containing protein</fullName>
    </recommendedName>
</protein>
<feature type="domain" description="HTH cro/C1-type" evidence="2">
    <location>
        <begin position="4"/>
        <end position="58"/>
    </location>
</feature>
<dbReference type="InterPro" id="IPR010982">
    <property type="entry name" value="Lambda_DNA-bd_dom_sf"/>
</dbReference>
<dbReference type="PROSITE" id="PS50943">
    <property type="entry name" value="HTH_CROC1"/>
    <property type="match status" value="1"/>
</dbReference>
<reference evidence="3 4" key="1">
    <citation type="submission" date="2016-10" db="EMBL/GenBank/DDBJ databases">
        <title>WGS of isloates from the oral cavity of healthy individuals.</title>
        <authorList>
            <person name="Sharma S."/>
            <person name="Pal V.K."/>
            <person name="Patil P.B."/>
            <person name="Korpole S."/>
            <person name="Grover V."/>
        </authorList>
    </citation>
    <scope>NUCLEOTIDE SEQUENCE [LARGE SCALE GENOMIC DNA]</scope>
    <source>
        <strain evidence="3 4">DISK12</strain>
    </source>
</reference>
<keyword evidence="1" id="KW-0238">DNA-binding</keyword>
<evidence type="ECO:0000259" key="2">
    <source>
        <dbReference type="PROSITE" id="PS50943"/>
    </source>
</evidence>
<evidence type="ECO:0000313" key="3">
    <source>
        <dbReference type="EMBL" id="PJZ14769.1"/>
    </source>
</evidence>
<organism evidence="3 4">
    <name type="scientific">Lactobacillus crispatus</name>
    <dbReference type="NCBI Taxonomy" id="47770"/>
    <lineage>
        <taxon>Bacteria</taxon>
        <taxon>Bacillati</taxon>
        <taxon>Bacillota</taxon>
        <taxon>Bacilli</taxon>
        <taxon>Lactobacillales</taxon>
        <taxon>Lactobacillaceae</taxon>
        <taxon>Lactobacillus</taxon>
    </lineage>
</organism>
<evidence type="ECO:0000313" key="4">
    <source>
        <dbReference type="Proteomes" id="UP000231914"/>
    </source>
</evidence>